<evidence type="ECO:0000256" key="1">
    <source>
        <dbReference type="SAM" id="MobiDB-lite"/>
    </source>
</evidence>
<keyword evidence="4" id="KW-1185">Reference proteome</keyword>
<proteinExistence type="predicted"/>
<organism evidence="3 4">
    <name type="scientific">Luteimonas terrae</name>
    <dbReference type="NCBI Taxonomy" id="1530191"/>
    <lineage>
        <taxon>Bacteria</taxon>
        <taxon>Pseudomonadati</taxon>
        <taxon>Pseudomonadota</taxon>
        <taxon>Gammaproteobacteria</taxon>
        <taxon>Lysobacterales</taxon>
        <taxon>Lysobacteraceae</taxon>
        <taxon>Luteimonas</taxon>
    </lineage>
</organism>
<name>A0ABU1XSR2_9GAMM</name>
<protein>
    <recommendedName>
        <fullName evidence="5">Glycine zipper 2TM domain-containing protein</fullName>
    </recommendedName>
</protein>
<evidence type="ECO:0000313" key="4">
    <source>
        <dbReference type="Proteomes" id="UP001256588"/>
    </source>
</evidence>
<evidence type="ECO:0000313" key="3">
    <source>
        <dbReference type="EMBL" id="MDR7191799.1"/>
    </source>
</evidence>
<accession>A0ABU1XSR2</accession>
<feature type="chain" id="PRO_5045920493" description="Glycine zipper 2TM domain-containing protein" evidence="2">
    <location>
        <begin position="29"/>
        <end position="159"/>
    </location>
</feature>
<comment type="caution">
    <text evidence="3">The sequence shown here is derived from an EMBL/GenBank/DDBJ whole genome shotgun (WGS) entry which is preliminary data.</text>
</comment>
<keyword evidence="2" id="KW-0732">Signal</keyword>
<feature type="signal peptide" evidence="2">
    <location>
        <begin position="1"/>
        <end position="28"/>
    </location>
</feature>
<gene>
    <name evidence="3" type="ORF">J2W68_000507</name>
</gene>
<feature type="region of interest" description="Disordered" evidence="1">
    <location>
        <begin position="40"/>
        <end position="59"/>
    </location>
</feature>
<evidence type="ECO:0008006" key="5">
    <source>
        <dbReference type="Google" id="ProtNLM"/>
    </source>
</evidence>
<evidence type="ECO:0000256" key="2">
    <source>
        <dbReference type="SAM" id="SignalP"/>
    </source>
</evidence>
<dbReference type="RefSeq" id="WP_310232499.1">
    <property type="nucleotide sequence ID" value="NZ_JAVDWO010000002.1"/>
</dbReference>
<dbReference type="Proteomes" id="UP001256588">
    <property type="component" value="Unassembled WGS sequence"/>
</dbReference>
<reference evidence="3 4" key="1">
    <citation type="submission" date="2023-07" db="EMBL/GenBank/DDBJ databases">
        <title>Sorghum-associated microbial communities from plants grown in Nebraska, USA.</title>
        <authorList>
            <person name="Schachtman D."/>
        </authorList>
    </citation>
    <scope>NUCLEOTIDE SEQUENCE [LARGE SCALE GENOMIC DNA]</scope>
    <source>
        <strain evidence="3 4">4099</strain>
    </source>
</reference>
<sequence>MKAISLKFVGVVAACLTGAVVLSSPVLAQSRPGVVEEIQPIENRGDDTSERKRRGRSWGEKLGSFGGVAAGVGLSRAGHTGAGLAVTSVAATSGDAIGGAVGERIAGEGPTTRFMIKVRLDEGRVLTLTQLREQIDGLGVGSRVVVDGSGDEATLSAVP</sequence>
<dbReference type="EMBL" id="JAVDWO010000002">
    <property type="protein sequence ID" value="MDR7191799.1"/>
    <property type="molecule type" value="Genomic_DNA"/>
</dbReference>